<dbReference type="InterPro" id="IPR036259">
    <property type="entry name" value="MFS_trans_sf"/>
</dbReference>
<evidence type="ECO:0000256" key="6">
    <source>
        <dbReference type="SAM" id="Phobius"/>
    </source>
</evidence>
<accession>A0A0X2NKB9</accession>
<dbReference type="InterPro" id="IPR020846">
    <property type="entry name" value="MFS_dom"/>
</dbReference>
<feature type="transmembrane region" description="Helical" evidence="6">
    <location>
        <begin position="31"/>
        <end position="52"/>
    </location>
</feature>
<keyword evidence="9" id="KW-1185">Reference proteome</keyword>
<organism evidence="8 9">
    <name type="scientific">Corynebacterium variabile</name>
    <dbReference type="NCBI Taxonomy" id="1727"/>
    <lineage>
        <taxon>Bacteria</taxon>
        <taxon>Bacillati</taxon>
        <taxon>Actinomycetota</taxon>
        <taxon>Actinomycetes</taxon>
        <taxon>Mycobacteriales</taxon>
        <taxon>Corynebacteriaceae</taxon>
        <taxon>Corynebacterium</taxon>
    </lineage>
</organism>
<dbReference type="SUPFAM" id="SSF103473">
    <property type="entry name" value="MFS general substrate transporter"/>
    <property type="match status" value="1"/>
</dbReference>
<evidence type="ECO:0000259" key="7">
    <source>
        <dbReference type="PROSITE" id="PS50850"/>
    </source>
</evidence>
<proteinExistence type="predicted"/>
<evidence type="ECO:0000256" key="5">
    <source>
        <dbReference type="ARBA" id="ARBA00023136"/>
    </source>
</evidence>
<feature type="domain" description="Major facilitator superfamily (MFS) profile" evidence="7">
    <location>
        <begin position="1"/>
        <end position="387"/>
    </location>
</feature>
<dbReference type="InterPro" id="IPR011701">
    <property type="entry name" value="MFS"/>
</dbReference>
<dbReference type="GO" id="GO:0022857">
    <property type="term" value="F:transmembrane transporter activity"/>
    <property type="evidence" value="ECO:0007669"/>
    <property type="project" value="InterPro"/>
</dbReference>
<feature type="transmembrane region" description="Helical" evidence="6">
    <location>
        <begin position="7"/>
        <end position="25"/>
    </location>
</feature>
<dbReference type="GO" id="GO:0005886">
    <property type="term" value="C:plasma membrane"/>
    <property type="evidence" value="ECO:0007669"/>
    <property type="project" value="UniProtKB-SubCell"/>
</dbReference>
<feature type="transmembrane region" description="Helical" evidence="6">
    <location>
        <begin position="329"/>
        <end position="347"/>
    </location>
</feature>
<reference evidence="9" key="1">
    <citation type="submission" date="2015-11" db="EMBL/GenBank/DDBJ databases">
        <authorList>
            <person name="Dugat-Bony E."/>
        </authorList>
    </citation>
    <scope>NUCLEOTIDE SEQUENCE [LARGE SCALE GENOMIC DNA]</scope>
    <source>
        <strain evidence="9">Mu292</strain>
    </source>
</reference>
<keyword evidence="2" id="KW-1003">Cell membrane</keyword>
<sequence length="396" mass="41420">MLWTSGLLGNLGANVSIFALPLYVFHVTGSIRVSGITSTLGLICGLLVQVFAGAIVDRRQLGHFLVVLSLLRSVIWVAALGAAWLWDDLWWLLLIAYVIGTGSQSAINAASSAAVRQIVPPDLRSKAIAQNQVRSAAARLIAPPIGASLFIAHPLLPFIAEAVCFSLAAIVAGWLDREAVHRILAPTKATRFLQTVAEGYRYAWSSTFIRAVIVFGLFGNFAIAVVYQSTTLILVDRGSDPFLVSGVGVSIGATTLVFSAAASWLSSRLRRRPLIVMSVSTFSLGAVGLGFIDASPVVAIVGCILVATSVPGLTAYIGGRLSASAPPEMMGRVMAATGLSSGLLAPLAPMFASSVAVPFTPWITVGATVVLFVVGCGFLFFAKPPSHDVGDGNVAE</sequence>
<feature type="transmembrane region" description="Helical" evidence="6">
    <location>
        <begin position="359"/>
        <end position="381"/>
    </location>
</feature>
<dbReference type="AlphaFoldDB" id="A0A0X2NKB9"/>
<feature type="transmembrane region" description="Helical" evidence="6">
    <location>
        <begin position="298"/>
        <end position="317"/>
    </location>
</feature>
<feature type="transmembrane region" description="Helical" evidence="6">
    <location>
        <begin position="242"/>
        <end position="262"/>
    </location>
</feature>
<dbReference type="PROSITE" id="PS50850">
    <property type="entry name" value="MFS"/>
    <property type="match status" value="1"/>
</dbReference>
<dbReference type="Pfam" id="PF07690">
    <property type="entry name" value="MFS_1"/>
    <property type="match status" value="1"/>
</dbReference>
<feature type="transmembrane region" description="Helical" evidence="6">
    <location>
        <begin position="158"/>
        <end position="175"/>
    </location>
</feature>
<gene>
    <name evidence="8" type="ORF">CVAR292_00505</name>
</gene>
<dbReference type="Gene3D" id="1.20.1250.20">
    <property type="entry name" value="MFS general substrate transporter like domains"/>
    <property type="match status" value="1"/>
</dbReference>
<evidence type="ECO:0000256" key="1">
    <source>
        <dbReference type="ARBA" id="ARBA00004651"/>
    </source>
</evidence>
<evidence type="ECO:0000256" key="3">
    <source>
        <dbReference type="ARBA" id="ARBA00022692"/>
    </source>
</evidence>
<dbReference type="PANTHER" id="PTHR23513:SF6">
    <property type="entry name" value="MAJOR FACILITATOR SUPERFAMILY ASSOCIATED DOMAIN-CONTAINING PROTEIN"/>
    <property type="match status" value="1"/>
</dbReference>
<keyword evidence="5 6" id="KW-0472">Membrane</keyword>
<keyword evidence="4 6" id="KW-1133">Transmembrane helix</keyword>
<evidence type="ECO:0000256" key="4">
    <source>
        <dbReference type="ARBA" id="ARBA00022989"/>
    </source>
</evidence>
<feature type="transmembrane region" description="Helical" evidence="6">
    <location>
        <begin position="208"/>
        <end position="230"/>
    </location>
</feature>
<dbReference type="EMBL" id="FAUH01000002">
    <property type="protein sequence ID" value="CUU65188.1"/>
    <property type="molecule type" value="Genomic_DNA"/>
</dbReference>
<evidence type="ECO:0000256" key="2">
    <source>
        <dbReference type="ARBA" id="ARBA00022475"/>
    </source>
</evidence>
<comment type="subcellular location">
    <subcellularLocation>
        <location evidence="1">Cell membrane</location>
        <topology evidence="1">Multi-pass membrane protein</topology>
    </subcellularLocation>
</comment>
<feature type="transmembrane region" description="Helical" evidence="6">
    <location>
        <begin position="274"/>
        <end position="292"/>
    </location>
</feature>
<evidence type="ECO:0000313" key="9">
    <source>
        <dbReference type="Proteomes" id="UP000182498"/>
    </source>
</evidence>
<name>A0A0X2NKB9_9CORY</name>
<dbReference type="PANTHER" id="PTHR23513">
    <property type="entry name" value="INTEGRAL MEMBRANE EFFLUX PROTEIN-RELATED"/>
    <property type="match status" value="1"/>
</dbReference>
<evidence type="ECO:0000313" key="8">
    <source>
        <dbReference type="EMBL" id="CUU65188.1"/>
    </source>
</evidence>
<feature type="transmembrane region" description="Helical" evidence="6">
    <location>
        <begin position="64"/>
        <end position="84"/>
    </location>
</feature>
<keyword evidence="3 6" id="KW-0812">Transmembrane</keyword>
<dbReference type="Proteomes" id="UP000182498">
    <property type="component" value="Unassembled WGS sequence"/>
</dbReference>
<protein>
    <submittedName>
        <fullName evidence="8">Major Facilitator Superfamily</fullName>
    </submittedName>
</protein>